<dbReference type="PROSITE" id="PS01036">
    <property type="entry name" value="HSP70_3"/>
    <property type="match status" value="1"/>
</dbReference>
<dbReference type="GO" id="GO:0005524">
    <property type="term" value="F:ATP binding"/>
    <property type="evidence" value="ECO:0007669"/>
    <property type="project" value="UniProtKB-KW"/>
</dbReference>
<dbReference type="SUPFAM" id="SSF100934">
    <property type="entry name" value="Heat shock protein 70kD (HSP70), C-terminal subdomain"/>
    <property type="match status" value="1"/>
</dbReference>
<dbReference type="PANTHER" id="PTHR45639">
    <property type="entry name" value="HSC70CB, ISOFORM G-RELATED"/>
    <property type="match status" value="1"/>
</dbReference>
<dbReference type="OMA" id="DYGQQNI"/>
<dbReference type="KEGG" id="mgl:MGL_3277"/>
<comment type="subcellular location">
    <subcellularLocation>
        <location evidence="1">Endoplasmic reticulum lumen</location>
    </subcellularLocation>
</comment>
<dbReference type="GeneID" id="5854039"/>
<dbReference type="InterPro" id="IPR013126">
    <property type="entry name" value="Hsp_70_fam"/>
</dbReference>
<keyword evidence="2 7" id="KW-0732">Signal</keyword>
<keyword evidence="9" id="KW-1185">Reference proteome</keyword>
<dbReference type="GO" id="GO:0034663">
    <property type="term" value="C:endoplasmic reticulum chaperone complex"/>
    <property type="evidence" value="ECO:0007669"/>
    <property type="project" value="TreeGrafter"/>
</dbReference>
<evidence type="ECO:0000256" key="7">
    <source>
        <dbReference type="SAM" id="SignalP"/>
    </source>
</evidence>
<comment type="caution">
    <text evidence="8">The sequence shown here is derived from an EMBL/GenBank/DDBJ whole genome shotgun (WGS) entry which is preliminary data.</text>
</comment>
<dbReference type="Pfam" id="PF00012">
    <property type="entry name" value="HSP70"/>
    <property type="match status" value="1"/>
</dbReference>
<dbReference type="PRINTS" id="PR00301">
    <property type="entry name" value="HEATSHOCK70"/>
</dbReference>
<gene>
    <name evidence="8" type="ORF">MGL_3277</name>
</gene>
<dbReference type="GO" id="GO:0030968">
    <property type="term" value="P:endoplasmic reticulum unfolded protein response"/>
    <property type="evidence" value="ECO:0007669"/>
    <property type="project" value="TreeGrafter"/>
</dbReference>
<dbReference type="OrthoDB" id="10262720at2759"/>
<dbReference type="Gene3D" id="3.30.30.30">
    <property type="match status" value="1"/>
</dbReference>
<feature type="compositionally biased region" description="Polar residues" evidence="6">
    <location>
        <begin position="816"/>
        <end position="825"/>
    </location>
</feature>
<sequence>MLAWVVAYAALALVFLAAPSSAIGVVSIDYGTEWIKAALVKPGMPFDVVLGRDSKRKVQASVAFKGKVPSDGRLETMDRLIRIPLQSYHAAKLLLGQSCEQGESPAVSQYRAVYGNIVKPLPDELESGSTCVVFPSEDSTAFWRPEELVGMQLDHMRELAEETSGELLSIGRDFSSLFQAANGLDTVITVPVFYTLHEREALLDAAVLAGFRPHLISDAAAAAASYAHSRIIRKTERYIFYDAGSGAVRATLVEIGPAPNNKRSDANRVTIVDAAWDRLAGGLAMDMLIRDMLADAFVKENPSHASVRQNMRAMARLLREANKVKHVLSANAGAAANIEGLVDDIDLRTYIEREQFEKRMKEAGLLQRFGAPIDELMKRTKLSWNDIASVVLVGGTTRVPSVRAELMARGVPQQKLAQNVNADEAAVMGAALAVASTQPQLRMKPVEVVDAMMYAVNIKVQGRDEPVFASGPQVDNVWNKTLHDVHSNVEMHLYTPTLDRLEMGDSDALRKVVLQGVDDALADLAKTTDLKTLKTTVNFSLAHEPVGTILVKNALLTVEPPKTMTDSLKSFFGINASEPQNGTNAAPVERRIPLFPNSTSTGLVSPLAGMEKAKSFERLRLIVYEAKQRALRDTAFNELEAAVYQARDMIGDTSLDAAHTKDESERVLEKVNALSAYLIEEADKADAKALNKKKSELASLTDPIHRRMSEAERRPEAVKSMRLSLKSAMVFVDDARTNLTEAVKQQTGSKYTAAELDTLEAQARKEAVWLEDGVSAQSKRQLNENPVILVDDILAREKKILDSVKRLSRRRAPKTRPSNKNSGSGRASGSTNANTNTTSNATANGTASSSSTSSSPVSSSSASTSSGARTDSTSRPNVSQASSAQNNASNTPASASASASTSTSYVPVHDDL</sequence>
<reference evidence="8 9" key="1">
    <citation type="journal article" date="2007" name="Proc. Natl. Acad. Sci. U.S.A.">
        <title>Dandruff-associated Malassezia genomes reveal convergent and divergent virulence traits shared with plant and human fungal pathogens.</title>
        <authorList>
            <person name="Xu J."/>
            <person name="Saunders C.W."/>
            <person name="Hu P."/>
            <person name="Grant R.A."/>
            <person name="Boekhout T."/>
            <person name="Kuramae E.E."/>
            <person name="Kronstad J.W."/>
            <person name="Deangelis Y.M."/>
            <person name="Reeder N.L."/>
            <person name="Johnstone K.R."/>
            <person name="Leland M."/>
            <person name="Fieno A.M."/>
            <person name="Begley W.M."/>
            <person name="Sun Y."/>
            <person name="Lacey M.P."/>
            <person name="Chaudhary T."/>
            <person name="Keough T."/>
            <person name="Chu L."/>
            <person name="Sears R."/>
            <person name="Yuan B."/>
            <person name="Dawson T.L.Jr."/>
        </authorList>
    </citation>
    <scope>NUCLEOTIDE SEQUENCE [LARGE SCALE GENOMIC DNA]</scope>
    <source>
        <strain evidence="9">ATCC MYA-4612 / CBS 7966</strain>
    </source>
</reference>
<feature type="compositionally biased region" description="Low complexity" evidence="6">
    <location>
        <begin position="827"/>
        <end position="904"/>
    </location>
</feature>
<organism evidence="8 9">
    <name type="scientific">Malassezia globosa (strain ATCC MYA-4612 / CBS 7966)</name>
    <name type="common">Dandruff-associated fungus</name>
    <dbReference type="NCBI Taxonomy" id="425265"/>
    <lineage>
        <taxon>Eukaryota</taxon>
        <taxon>Fungi</taxon>
        <taxon>Dikarya</taxon>
        <taxon>Basidiomycota</taxon>
        <taxon>Ustilaginomycotina</taxon>
        <taxon>Malasseziomycetes</taxon>
        <taxon>Malasseziales</taxon>
        <taxon>Malasseziaceae</taxon>
        <taxon>Malassezia</taxon>
    </lineage>
</organism>
<dbReference type="GO" id="GO:0140662">
    <property type="term" value="F:ATP-dependent protein folding chaperone"/>
    <property type="evidence" value="ECO:0007669"/>
    <property type="project" value="InterPro"/>
</dbReference>
<dbReference type="InterPro" id="IPR029048">
    <property type="entry name" value="HSP70_C_sf"/>
</dbReference>
<evidence type="ECO:0000256" key="6">
    <source>
        <dbReference type="SAM" id="MobiDB-lite"/>
    </source>
</evidence>
<dbReference type="AlphaFoldDB" id="A8Q8I6"/>
<dbReference type="InterPro" id="IPR043129">
    <property type="entry name" value="ATPase_NBD"/>
</dbReference>
<dbReference type="EMBL" id="AAYY01000011">
    <property type="protein sequence ID" value="EDP42519.1"/>
    <property type="molecule type" value="Genomic_DNA"/>
</dbReference>
<evidence type="ECO:0000256" key="5">
    <source>
        <dbReference type="ARBA" id="ARBA00023186"/>
    </source>
</evidence>
<evidence type="ECO:0000256" key="4">
    <source>
        <dbReference type="ARBA" id="ARBA00022840"/>
    </source>
</evidence>
<accession>A8Q8I6</accession>
<dbReference type="PANTHER" id="PTHR45639:SF3">
    <property type="entry name" value="HYPOXIA UP-REGULATED PROTEIN 1"/>
    <property type="match status" value="1"/>
</dbReference>
<dbReference type="VEuPathDB" id="FungiDB:MGL_3277"/>
<dbReference type="FunCoup" id="A8Q8I6">
    <property type="interactions" value="202"/>
</dbReference>
<dbReference type="InterPro" id="IPR018181">
    <property type="entry name" value="Heat_shock_70_CS"/>
</dbReference>
<dbReference type="SUPFAM" id="SSF53067">
    <property type="entry name" value="Actin-like ATPase domain"/>
    <property type="match status" value="2"/>
</dbReference>
<feature type="signal peptide" evidence="7">
    <location>
        <begin position="1"/>
        <end position="22"/>
    </location>
</feature>
<dbReference type="Gene3D" id="3.90.640.10">
    <property type="entry name" value="Actin, Chain A, domain 4"/>
    <property type="match status" value="1"/>
</dbReference>
<protein>
    <submittedName>
        <fullName evidence="8">Uncharacterized protein</fullName>
    </submittedName>
</protein>
<evidence type="ECO:0000256" key="1">
    <source>
        <dbReference type="ARBA" id="ARBA00004319"/>
    </source>
</evidence>
<keyword evidence="4" id="KW-0067">ATP-binding</keyword>
<keyword evidence="3" id="KW-0547">Nucleotide-binding</keyword>
<feature type="chain" id="PRO_5002728134" evidence="7">
    <location>
        <begin position="23"/>
        <end position="912"/>
    </location>
</feature>
<proteinExistence type="predicted"/>
<evidence type="ECO:0000313" key="9">
    <source>
        <dbReference type="Proteomes" id="UP000008837"/>
    </source>
</evidence>
<dbReference type="Gene3D" id="1.20.1270.10">
    <property type="match status" value="1"/>
</dbReference>
<evidence type="ECO:0000256" key="3">
    <source>
        <dbReference type="ARBA" id="ARBA00022741"/>
    </source>
</evidence>
<keyword evidence="5" id="KW-0143">Chaperone</keyword>
<feature type="region of interest" description="Disordered" evidence="6">
    <location>
        <begin position="805"/>
        <end position="912"/>
    </location>
</feature>
<dbReference type="CDD" id="cd10230">
    <property type="entry name" value="ASKHA_NBD_HSP70_HYOU1"/>
    <property type="match status" value="1"/>
</dbReference>
<name>A8Q8I6_MALGO</name>
<dbReference type="InParanoid" id="A8Q8I6"/>
<evidence type="ECO:0000256" key="2">
    <source>
        <dbReference type="ARBA" id="ARBA00022729"/>
    </source>
</evidence>
<dbReference type="FunFam" id="3.90.640.10:FF:000004">
    <property type="entry name" value="Heat shock 70 kDa protein 4"/>
    <property type="match status" value="1"/>
</dbReference>
<dbReference type="GO" id="GO:0005788">
    <property type="term" value="C:endoplasmic reticulum lumen"/>
    <property type="evidence" value="ECO:0007669"/>
    <property type="project" value="UniProtKB-SubCell"/>
</dbReference>
<dbReference type="RefSeq" id="XP_001729733.1">
    <property type="nucleotide sequence ID" value="XM_001729681.1"/>
</dbReference>
<dbReference type="STRING" id="425265.A8Q8I6"/>
<dbReference type="Gene3D" id="3.30.420.40">
    <property type="match status" value="2"/>
</dbReference>
<dbReference type="Proteomes" id="UP000008837">
    <property type="component" value="Unassembled WGS sequence"/>
</dbReference>
<evidence type="ECO:0000313" key="8">
    <source>
        <dbReference type="EMBL" id="EDP42519.1"/>
    </source>
</evidence>